<comment type="caution">
    <text evidence="1">The sequence shown here is derived from an EMBL/GenBank/DDBJ whole genome shotgun (WGS) entry which is preliminary data.</text>
</comment>
<protein>
    <submittedName>
        <fullName evidence="1">Uncharacterized protein</fullName>
    </submittedName>
</protein>
<keyword evidence="2" id="KW-1185">Reference proteome</keyword>
<dbReference type="AlphaFoldDB" id="A0A1L9QNR4"/>
<evidence type="ECO:0000313" key="1">
    <source>
        <dbReference type="EMBL" id="OJJ24323.1"/>
    </source>
</evidence>
<dbReference type="Proteomes" id="UP000183940">
    <property type="component" value="Unassembled WGS sequence"/>
</dbReference>
<organism evidence="1 2">
    <name type="scientific">Roseofilum reptotaenium AO1-A</name>
    <dbReference type="NCBI Taxonomy" id="1925591"/>
    <lineage>
        <taxon>Bacteria</taxon>
        <taxon>Bacillati</taxon>
        <taxon>Cyanobacteriota</taxon>
        <taxon>Cyanophyceae</taxon>
        <taxon>Desertifilales</taxon>
        <taxon>Desertifilaceae</taxon>
        <taxon>Roseofilum</taxon>
    </lineage>
</organism>
<sequence>MGKLRWLILGIVSFFSLVLAHGSWVNRVLAVVLCGLLGADSGLCMATAAKVSGKAVGIQTEVVHKDDLQQRYGELFDTVPAVPVPNQPFSPGVNTSTNLEGLWLYSVYERDWFSRPLASSVIEVNNTRPGYGTVSLCEGYCNIGTYDSFLQTGNSCCHRYYSCVFCYIKSHSS</sequence>
<gene>
    <name evidence="1" type="ORF">BI308_17205</name>
</gene>
<proteinExistence type="predicted"/>
<dbReference type="EMBL" id="MLAW01000033">
    <property type="protein sequence ID" value="OJJ24323.1"/>
    <property type="molecule type" value="Genomic_DNA"/>
</dbReference>
<name>A0A1L9QNR4_9CYAN</name>
<reference evidence="1" key="1">
    <citation type="submission" date="2016-10" db="EMBL/GenBank/DDBJ databases">
        <title>CRISPR-Cas defence system in Roseofilum reptotaenium: evidence of a bacteriophage-cyanobacterium arms race in the coral black band disease.</title>
        <authorList>
            <person name="Buerger P."/>
            <person name="Wood-Charlson E.M."/>
            <person name="Weynberg K.D."/>
            <person name="Willis B."/>
            <person name="Van Oppen M.J."/>
        </authorList>
    </citation>
    <scope>NUCLEOTIDE SEQUENCE [LARGE SCALE GENOMIC DNA]</scope>
    <source>
        <strain evidence="1">AO1-A</strain>
    </source>
</reference>
<evidence type="ECO:0000313" key="2">
    <source>
        <dbReference type="Proteomes" id="UP000183940"/>
    </source>
</evidence>
<accession>A0A1L9QNR4</accession>